<reference evidence="2 3" key="1">
    <citation type="submission" date="2018-06" db="EMBL/GenBank/DDBJ databases">
        <authorList>
            <consortium name="Pathogen Informatics"/>
            <person name="Doyle S."/>
        </authorList>
    </citation>
    <scope>NUCLEOTIDE SEQUENCE [LARGE SCALE GENOMIC DNA]</scope>
    <source>
        <strain evidence="2 3">NCTC11801</strain>
    </source>
</reference>
<dbReference type="InterPro" id="IPR036291">
    <property type="entry name" value="NAD(P)-bd_dom_sf"/>
</dbReference>
<evidence type="ECO:0000313" key="3">
    <source>
        <dbReference type="Proteomes" id="UP000254208"/>
    </source>
</evidence>
<dbReference type="GO" id="GO:0008874">
    <property type="term" value="F:gluconate 5-dehydrogenase activity"/>
    <property type="evidence" value="ECO:0007669"/>
    <property type="project" value="UniProtKB-EC"/>
</dbReference>
<dbReference type="EMBL" id="UGTZ01000001">
    <property type="protein sequence ID" value="SUC32234.1"/>
    <property type="molecule type" value="Genomic_DNA"/>
</dbReference>
<sequence>MKIDLTGKRTLVSASTVGIGYAIAKGLANCGAEVLINGRNNIRVNDAVSRLKKELPNTKVFPAIADVSDSESVDKLLSEIGEIDILVNNAGIYGPENFYTMDDANWDNYWQTNVMSAVRLSRALLPAMVKKGWGRVVFISSESARNIPADMIHYGVTKTAMLSLSRDSLSMWRAQVLL</sequence>
<dbReference type="PRINTS" id="PR00081">
    <property type="entry name" value="GDHRDH"/>
</dbReference>
<name>A0A379FTV3_PRORE</name>
<proteinExistence type="inferred from homology"/>
<dbReference type="Proteomes" id="UP000254208">
    <property type="component" value="Unassembled WGS sequence"/>
</dbReference>
<keyword evidence="2" id="KW-0560">Oxidoreductase</keyword>
<evidence type="ECO:0000313" key="2">
    <source>
        <dbReference type="EMBL" id="SUC32234.1"/>
    </source>
</evidence>
<dbReference type="PANTHER" id="PTHR43943:SF2">
    <property type="entry name" value="DEHYDROGENASE_REDUCTASE 4"/>
    <property type="match status" value="1"/>
</dbReference>
<dbReference type="AlphaFoldDB" id="A0A379FTV3"/>
<evidence type="ECO:0000256" key="1">
    <source>
        <dbReference type="ARBA" id="ARBA00006484"/>
    </source>
</evidence>
<accession>A0A379FTV3</accession>
<dbReference type="PRINTS" id="PR00080">
    <property type="entry name" value="SDRFAMILY"/>
</dbReference>
<dbReference type="EC" id="1.1.1.69" evidence="2"/>
<protein>
    <submittedName>
        <fullName evidence="2">Gluconate 5-dehydrogenase</fullName>
        <ecNumber evidence="2">1.1.1.69</ecNumber>
    </submittedName>
</protein>
<dbReference type="Gene3D" id="3.40.50.720">
    <property type="entry name" value="NAD(P)-binding Rossmann-like Domain"/>
    <property type="match status" value="1"/>
</dbReference>
<dbReference type="CDD" id="cd05233">
    <property type="entry name" value="SDR_c"/>
    <property type="match status" value="1"/>
</dbReference>
<dbReference type="SUPFAM" id="SSF51735">
    <property type="entry name" value="NAD(P)-binding Rossmann-fold domains"/>
    <property type="match status" value="1"/>
</dbReference>
<organism evidence="2 3">
    <name type="scientific">Providencia rettgeri</name>
    <dbReference type="NCBI Taxonomy" id="587"/>
    <lineage>
        <taxon>Bacteria</taxon>
        <taxon>Pseudomonadati</taxon>
        <taxon>Pseudomonadota</taxon>
        <taxon>Gammaproteobacteria</taxon>
        <taxon>Enterobacterales</taxon>
        <taxon>Morganellaceae</taxon>
        <taxon>Providencia</taxon>
    </lineage>
</organism>
<dbReference type="PANTHER" id="PTHR43943">
    <property type="entry name" value="DEHYDROGENASE/REDUCTASE (SDR FAMILY) MEMBER 4"/>
    <property type="match status" value="1"/>
</dbReference>
<dbReference type="Pfam" id="PF00106">
    <property type="entry name" value="adh_short"/>
    <property type="match status" value="1"/>
</dbReference>
<gene>
    <name evidence="2" type="primary">gno</name>
    <name evidence="2" type="ORF">NCTC11801_03210</name>
</gene>
<dbReference type="InterPro" id="IPR002347">
    <property type="entry name" value="SDR_fam"/>
</dbReference>
<comment type="similarity">
    <text evidence="1">Belongs to the short-chain dehydrogenases/reductases (SDR) family.</text>
</comment>